<reference evidence="4 5" key="1">
    <citation type="submission" date="2019-10" db="EMBL/GenBank/DDBJ databases">
        <title>Unraveling microbial dark matter from salterns through culturing: the case of the genus Halosegnis.</title>
        <authorList>
            <person name="Duran-Viseras A."/>
            <person name="Andrei A.-S."/>
            <person name="Vera-Gargallo B."/>
            <person name="Ghai R."/>
            <person name="Sanchez-Porro C."/>
            <person name="Ventosa A."/>
        </authorList>
    </citation>
    <scope>NUCLEOTIDE SEQUENCE [LARGE SCALE GENOMIC DNA]</scope>
    <source>
        <strain evidence="3 4">F17-44</strain>
        <strain evidence="2 5">F18-79</strain>
    </source>
</reference>
<evidence type="ECO:0000313" key="3">
    <source>
        <dbReference type="EMBL" id="KAB7518303.1"/>
    </source>
</evidence>
<protein>
    <submittedName>
        <fullName evidence="2">Uncharacterized protein</fullName>
    </submittedName>
</protein>
<dbReference type="OrthoDB" id="212325at2157"/>
<dbReference type="EMBL" id="QKKZ01000002">
    <property type="protein sequence ID" value="KAB7514993.1"/>
    <property type="molecule type" value="Genomic_DNA"/>
</dbReference>
<dbReference type="EMBL" id="QJOW01000001">
    <property type="protein sequence ID" value="KAB7518303.1"/>
    <property type="molecule type" value="Genomic_DNA"/>
</dbReference>
<evidence type="ECO:0000256" key="1">
    <source>
        <dbReference type="SAM" id="MobiDB-lite"/>
    </source>
</evidence>
<dbReference type="AlphaFoldDB" id="A0A5N5U8P9"/>
<dbReference type="Proteomes" id="UP000326302">
    <property type="component" value="Unassembled WGS sequence"/>
</dbReference>
<evidence type="ECO:0000313" key="5">
    <source>
        <dbReference type="Proteomes" id="UP000326865"/>
    </source>
</evidence>
<dbReference type="RefSeq" id="WP_152119195.1">
    <property type="nucleotide sequence ID" value="NZ_QJOW01000001.1"/>
</dbReference>
<evidence type="ECO:0000313" key="2">
    <source>
        <dbReference type="EMBL" id="KAB7514993.1"/>
    </source>
</evidence>
<evidence type="ECO:0000313" key="4">
    <source>
        <dbReference type="Proteomes" id="UP000326302"/>
    </source>
</evidence>
<dbReference type="Proteomes" id="UP000326865">
    <property type="component" value="Unassembled WGS sequence"/>
</dbReference>
<organism evidence="2 5">
    <name type="scientific">Halosegnis rubeus</name>
    <dbReference type="NCBI Taxonomy" id="2212850"/>
    <lineage>
        <taxon>Archaea</taxon>
        <taxon>Methanobacteriati</taxon>
        <taxon>Methanobacteriota</taxon>
        <taxon>Stenosarchaea group</taxon>
        <taxon>Halobacteria</taxon>
        <taxon>Halobacteriales</taxon>
        <taxon>Natronomonadaceae</taxon>
        <taxon>Halosegnis</taxon>
    </lineage>
</organism>
<accession>A0A5N5U8P9</accession>
<feature type="region of interest" description="Disordered" evidence="1">
    <location>
        <begin position="191"/>
        <end position="215"/>
    </location>
</feature>
<gene>
    <name evidence="2" type="ORF">DM867_07800</name>
    <name evidence="3" type="ORF">DMP03_02795</name>
</gene>
<comment type="caution">
    <text evidence="2">The sequence shown here is derived from an EMBL/GenBank/DDBJ whole genome shotgun (WGS) entry which is preliminary data.</text>
</comment>
<keyword evidence="5" id="KW-1185">Reference proteome</keyword>
<name>A0A5N5U8P9_9EURY</name>
<accession>A0A5N5ULS4</accession>
<sequence>MSAQRQLPPIIDFGEVLDRVENRTDDAEAHGYIDEIHEGLDELAARDPDSRETQVQELEHLIDSLLIYVDDDAEMWAKTIQNRFANYRHARRESSRTLHIANGRLERDGETADVEATGEATLHGQLVNNGERSDAMVSLAFYDEYDRAIWKVESREFEVGPGEKRDLGLNVYIPEGASYYAIAALEPADPATVADEAPTPGKDNVGEDTSYVDFS</sequence>
<proteinExistence type="predicted"/>